<evidence type="ECO:0000256" key="1">
    <source>
        <dbReference type="SAM" id="Phobius"/>
    </source>
</evidence>
<dbReference type="AlphaFoldDB" id="A0A1Y2MUU9"/>
<comment type="caution">
    <text evidence="3">The sequence shown here is derived from an EMBL/GenBank/DDBJ whole genome shotgun (WGS) entry which is preliminary data.</text>
</comment>
<feature type="transmembrane region" description="Helical" evidence="1">
    <location>
        <begin position="87"/>
        <end position="109"/>
    </location>
</feature>
<gene>
    <name evidence="3" type="ORF">BG845_03962</name>
</gene>
<proteinExistence type="predicted"/>
<organism evidence="3 4">
    <name type="scientific">Pseudonocardia autotrophica</name>
    <name type="common">Amycolata autotrophica</name>
    <name type="synonym">Nocardia autotrophica</name>
    <dbReference type="NCBI Taxonomy" id="2074"/>
    <lineage>
        <taxon>Bacteria</taxon>
        <taxon>Bacillati</taxon>
        <taxon>Actinomycetota</taxon>
        <taxon>Actinomycetes</taxon>
        <taxon>Pseudonocardiales</taxon>
        <taxon>Pseudonocardiaceae</taxon>
        <taxon>Pseudonocardia</taxon>
    </lineage>
</organism>
<name>A0A1Y2MUU9_PSEAH</name>
<dbReference type="STRING" id="2074.BG845_03962"/>
<keyword evidence="3" id="KW-0645">Protease</keyword>
<protein>
    <submittedName>
        <fullName evidence="3">CAAX amino terminal protease self-immunity</fullName>
    </submittedName>
</protein>
<keyword evidence="1" id="KW-1133">Transmembrane helix</keyword>
<dbReference type="GO" id="GO:0080120">
    <property type="term" value="P:CAAX-box protein maturation"/>
    <property type="evidence" value="ECO:0007669"/>
    <property type="project" value="UniProtKB-ARBA"/>
</dbReference>
<dbReference type="Proteomes" id="UP000194360">
    <property type="component" value="Unassembled WGS sequence"/>
</dbReference>
<keyword evidence="1" id="KW-0472">Membrane</keyword>
<dbReference type="GO" id="GO:0004175">
    <property type="term" value="F:endopeptidase activity"/>
    <property type="evidence" value="ECO:0007669"/>
    <property type="project" value="UniProtKB-ARBA"/>
</dbReference>
<feature type="transmembrane region" description="Helical" evidence="1">
    <location>
        <begin position="247"/>
        <end position="268"/>
    </location>
</feature>
<keyword evidence="3" id="KW-0378">Hydrolase</keyword>
<dbReference type="InterPro" id="IPR003675">
    <property type="entry name" value="Rce1/LyrA-like_dom"/>
</dbReference>
<dbReference type="RefSeq" id="WP_232021347.1">
    <property type="nucleotide sequence ID" value="NZ_AP018920.1"/>
</dbReference>
<dbReference type="GO" id="GO:0006508">
    <property type="term" value="P:proteolysis"/>
    <property type="evidence" value="ECO:0007669"/>
    <property type="project" value="UniProtKB-KW"/>
</dbReference>
<feature type="transmembrane region" description="Helical" evidence="1">
    <location>
        <begin position="39"/>
        <end position="59"/>
    </location>
</feature>
<evidence type="ECO:0000313" key="3">
    <source>
        <dbReference type="EMBL" id="OSY38759.1"/>
    </source>
</evidence>
<keyword evidence="1" id="KW-0812">Transmembrane</keyword>
<feature type="transmembrane region" description="Helical" evidence="1">
    <location>
        <begin position="216"/>
        <end position="241"/>
    </location>
</feature>
<keyword evidence="4" id="KW-1185">Reference proteome</keyword>
<sequence length="274" mass="29429">MTTAPATAGGLRGWLNPAAPADPVVVTDRRERRLIGLEIAVVLTVTLGLSGLRSALSLLEALLAPAPLTDQQVALNAPASTDTWIDLAFQLVRALQLAGWGALAAYLLLRAGFALRRVGLDGRRAGRDTLHSFGLAALIGIPGLGLYLLGRVAGITPDVAPSTLSDDWWRIPMLILSAAANSWAEEVVMIGYLLTRFRQLGWSENRSALVAAVVRGCYHLYQGVGAFVGNLVMGLVFARYWQRTNRLWPLVGAHLVIDIVAFVGYALLVDVLPF</sequence>
<dbReference type="EMBL" id="MIGB01000021">
    <property type="protein sequence ID" value="OSY38759.1"/>
    <property type="molecule type" value="Genomic_DNA"/>
</dbReference>
<evidence type="ECO:0000259" key="2">
    <source>
        <dbReference type="Pfam" id="PF02517"/>
    </source>
</evidence>
<evidence type="ECO:0000313" key="4">
    <source>
        <dbReference type="Proteomes" id="UP000194360"/>
    </source>
</evidence>
<feature type="transmembrane region" description="Helical" evidence="1">
    <location>
        <begin position="130"/>
        <end position="149"/>
    </location>
</feature>
<reference evidence="3 4" key="1">
    <citation type="submission" date="2016-09" db="EMBL/GenBank/DDBJ databases">
        <title>Pseudonocardia autotrophica DSM535, a candidate organism with high potential of specific P450 cytochromes.</title>
        <authorList>
            <person name="Grumaz C."/>
            <person name="Vainshtein Y."/>
            <person name="Kirstahler P."/>
            <person name="Sohn K."/>
        </authorList>
    </citation>
    <scope>NUCLEOTIDE SEQUENCE [LARGE SCALE GENOMIC DNA]</scope>
    <source>
        <strain evidence="3 4">DSM 535</strain>
    </source>
</reference>
<accession>A0A1Y2MUU9</accession>
<feature type="domain" description="CAAX prenyl protease 2/Lysostaphin resistance protein A-like" evidence="2">
    <location>
        <begin position="168"/>
        <end position="259"/>
    </location>
</feature>
<dbReference type="Pfam" id="PF02517">
    <property type="entry name" value="Rce1-like"/>
    <property type="match status" value="1"/>
</dbReference>